<organism evidence="5 6">
    <name type="scientific">Novosphingobium aquiterrae</name>
    <dbReference type="NCBI Taxonomy" id="624388"/>
    <lineage>
        <taxon>Bacteria</taxon>
        <taxon>Pseudomonadati</taxon>
        <taxon>Pseudomonadota</taxon>
        <taxon>Alphaproteobacteria</taxon>
        <taxon>Sphingomonadales</taxon>
        <taxon>Sphingomonadaceae</taxon>
        <taxon>Novosphingobium</taxon>
    </lineage>
</organism>
<feature type="signal peptide" evidence="3">
    <location>
        <begin position="1"/>
        <end position="35"/>
    </location>
</feature>
<evidence type="ECO:0000259" key="4">
    <source>
        <dbReference type="PROSITE" id="PS50914"/>
    </source>
</evidence>
<evidence type="ECO:0000313" key="6">
    <source>
        <dbReference type="Proteomes" id="UP001589943"/>
    </source>
</evidence>
<name>A0ABV6PKL3_9SPHN</name>
<dbReference type="PROSITE" id="PS50914">
    <property type="entry name" value="BON"/>
    <property type="match status" value="1"/>
</dbReference>
<proteinExistence type="inferred from homology"/>
<feature type="compositionally biased region" description="Basic and acidic residues" evidence="2">
    <location>
        <begin position="500"/>
        <end position="509"/>
    </location>
</feature>
<evidence type="ECO:0000313" key="5">
    <source>
        <dbReference type="EMBL" id="MFC0590389.1"/>
    </source>
</evidence>
<keyword evidence="6" id="KW-1185">Reference proteome</keyword>
<dbReference type="Pfam" id="PF00263">
    <property type="entry name" value="Secretin"/>
    <property type="match status" value="1"/>
</dbReference>
<dbReference type="PANTHER" id="PTHR30332:SF17">
    <property type="entry name" value="TYPE IV PILIATION SYSTEM PROTEIN DR_0774-RELATED"/>
    <property type="match status" value="1"/>
</dbReference>
<reference evidence="5 6" key="1">
    <citation type="submission" date="2024-09" db="EMBL/GenBank/DDBJ databases">
        <authorList>
            <person name="Sun Q."/>
            <person name="Mori K."/>
        </authorList>
    </citation>
    <scope>NUCLEOTIDE SEQUENCE [LARGE SCALE GENOMIC DNA]</scope>
    <source>
        <strain evidence="5 6">NCAIM B.02537</strain>
    </source>
</reference>
<dbReference type="InterPro" id="IPR032789">
    <property type="entry name" value="T2SS-T3SS_pil_N"/>
</dbReference>
<feature type="region of interest" description="Disordered" evidence="2">
    <location>
        <begin position="455"/>
        <end position="509"/>
    </location>
</feature>
<sequence length="509" mass="52226">MATDRSTWRAALGAAALLAGSALTAAVALPGTALAGPSIHAGTLEVPLNKSEVLNADRPIAKAMIGNDKIADILPISDRSIYVLGKAMGTTSLTLYDTAGRVISVMDVAVGPDVESLRKQIADLVPGESIDAKISNESVVLTGMVNNPGAVDRAVQLAKSFAGDKVINLISVGSSQQVMLEVKFAEVSRSVGKEIGMGFGGADSVGKFSGVIGKGASTTAGALATAPLQLSTLTDQFGIFRNNFSIGGLNLTAFINGLESKGMAKTLAQPSLMALSGEKASFLAGGEFPVPVAQSSGGGGVGGAQAITVEFKQFGVSLGFTPTVLGDKTINLIVEPEVSAIDPSASFSVGNITVPGLRTRRASTTLELRDGESFAIAGLLSRDFQTTVDQVPLLGSIPILGALFRSTNFKRGETELLIVVTPHLVAPIRPDQVRLPTDRVRDPDEAETFLMGNAYHPQALPPAGPSNLDAGGGGTATPPAPSAKSQELPAAPAPQAKGEQPAKESDYAY</sequence>
<dbReference type="InterPro" id="IPR050810">
    <property type="entry name" value="Bact_Secretion_Sys_Channel"/>
</dbReference>
<dbReference type="InterPro" id="IPR001775">
    <property type="entry name" value="GspD/PilQ"/>
</dbReference>
<gene>
    <name evidence="5" type="ORF">ACFFF7_13310</name>
</gene>
<dbReference type="InterPro" id="IPR006311">
    <property type="entry name" value="TAT_signal"/>
</dbReference>
<evidence type="ECO:0000256" key="2">
    <source>
        <dbReference type="SAM" id="MobiDB-lite"/>
    </source>
</evidence>
<evidence type="ECO:0000256" key="1">
    <source>
        <dbReference type="RuleBase" id="RU004003"/>
    </source>
</evidence>
<comment type="similarity">
    <text evidence="1">Belongs to the bacterial secretin family.</text>
</comment>
<dbReference type="PANTHER" id="PTHR30332">
    <property type="entry name" value="PROBABLE GENERAL SECRETION PATHWAY PROTEIN D"/>
    <property type="match status" value="1"/>
</dbReference>
<dbReference type="InterPro" id="IPR004846">
    <property type="entry name" value="T2SS/T3SS_dom"/>
</dbReference>
<dbReference type="Proteomes" id="UP001589943">
    <property type="component" value="Unassembled WGS sequence"/>
</dbReference>
<dbReference type="Pfam" id="PF04972">
    <property type="entry name" value="BON"/>
    <property type="match status" value="1"/>
</dbReference>
<comment type="caution">
    <text evidence="5">The sequence shown here is derived from an EMBL/GenBank/DDBJ whole genome shotgun (WGS) entry which is preliminary data.</text>
</comment>
<evidence type="ECO:0000256" key="3">
    <source>
        <dbReference type="SAM" id="SignalP"/>
    </source>
</evidence>
<dbReference type="InterPro" id="IPR007055">
    <property type="entry name" value="BON_dom"/>
</dbReference>
<dbReference type="PRINTS" id="PR00811">
    <property type="entry name" value="BCTERIALGSPD"/>
</dbReference>
<dbReference type="Pfam" id="PF13629">
    <property type="entry name" value="T2SS-T3SS_pil_N"/>
    <property type="match status" value="1"/>
</dbReference>
<dbReference type="RefSeq" id="WP_379481828.1">
    <property type="nucleotide sequence ID" value="NZ_JBHLTL010000006.1"/>
</dbReference>
<dbReference type="EMBL" id="JBHLTL010000006">
    <property type="protein sequence ID" value="MFC0590389.1"/>
    <property type="molecule type" value="Genomic_DNA"/>
</dbReference>
<protein>
    <submittedName>
        <fullName evidence="5">Type II and III secretion system protein family protein</fullName>
    </submittedName>
</protein>
<accession>A0ABV6PKL3</accession>
<keyword evidence="3" id="KW-0732">Signal</keyword>
<feature type="chain" id="PRO_5046358725" evidence="3">
    <location>
        <begin position="36"/>
        <end position="509"/>
    </location>
</feature>
<feature type="domain" description="BON" evidence="4">
    <location>
        <begin position="106"/>
        <end position="176"/>
    </location>
</feature>
<dbReference type="PROSITE" id="PS51318">
    <property type="entry name" value="TAT"/>
    <property type="match status" value="1"/>
</dbReference>